<organism evidence="1 2">
    <name type="scientific">Mycolicibacterium arabiense</name>
    <dbReference type="NCBI Taxonomy" id="1286181"/>
    <lineage>
        <taxon>Bacteria</taxon>
        <taxon>Bacillati</taxon>
        <taxon>Actinomycetota</taxon>
        <taxon>Actinomycetes</taxon>
        <taxon>Mycobacteriales</taxon>
        <taxon>Mycobacteriaceae</taxon>
        <taxon>Mycolicibacterium</taxon>
    </lineage>
</organism>
<sequence length="65" mass="6592">MISIPFTGVVASGGLLGVAWADRIHPAHHAIPNAAVAVYAAAAPAIMRKRRTAAATLASVNRGTC</sequence>
<accession>A0A7I7RXX2</accession>
<reference evidence="1 2" key="1">
    <citation type="journal article" date="2019" name="Emerg. Microbes Infect.">
        <title>Comprehensive subspecies identification of 175 nontuberculous mycobacteria species based on 7547 genomic profiles.</title>
        <authorList>
            <person name="Matsumoto Y."/>
            <person name="Kinjo T."/>
            <person name="Motooka D."/>
            <person name="Nabeya D."/>
            <person name="Jung N."/>
            <person name="Uechi K."/>
            <person name="Horii T."/>
            <person name="Iida T."/>
            <person name="Fujita J."/>
            <person name="Nakamura S."/>
        </authorList>
    </citation>
    <scope>NUCLEOTIDE SEQUENCE [LARGE SCALE GENOMIC DNA]</scope>
    <source>
        <strain evidence="1 2">JCM 18538</strain>
    </source>
</reference>
<dbReference type="RefSeq" id="WP_163918597.1">
    <property type="nucleotide sequence ID" value="NZ_AP022593.1"/>
</dbReference>
<protein>
    <submittedName>
        <fullName evidence="1">Uncharacterized protein</fullName>
    </submittedName>
</protein>
<name>A0A7I7RXX2_9MYCO</name>
<geneLocation type="plasmid" evidence="2">
    <name>pjcm18538 dna</name>
</geneLocation>
<proteinExistence type="predicted"/>
<evidence type="ECO:0000313" key="2">
    <source>
        <dbReference type="Proteomes" id="UP000467428"/>
    </source>
</evidence>
<dbReference type="AlphaFoldDB" id="A0A7I7RXX2"/>
<dbReference type="EMBL" id="AP022593">
    <property type="protein sequence ID" value="BBY48876.1"/>
    <property type="molecule type" value="Genomic_DNA"/>
</dbReference>
<dbReference type="Proteomes" id="UP000467428">
    <property type="component" value="Chromosome"/>
</dbReference>
<gene>
    <name evidence="1" type="ORF">MARA_23440</name>
</gene>
<dbReference type="KEGG" id="marz:MARA_23440"/>
<keyword evidence="2" id="KW-1185">Reference proteome</keyword>
<evidence type="ECO:0000313" key="1">
    <source>
        <dbReference type="EMBL" id="BBY48876.1"/>
    </source>
</evidence>